<keyword evidence="2" id="KW-0472">Membrane</keyword>
<organism evidence="3 4">
    <name type="scientific">Leptosphaeria maculans (strain JN3 / isolate v23.1.3 / race Av1-4-5-6-7-8)</name>
    <name type="common">Blackleg fungus</name>
    <name type="synonym">Phoma lingam</name>
    <dbReference type="NCBI Taxonomy" id="985895"/>
    <lineage>
        <taxon>Eukaryota</taxon>
        <taxon>Fungi</taxon>
        <taxon>Dikarya</taxon>
        <taxon>Ascomycota</taxon>
        <taxon>Pezizomycotina</taxon>
        <taxon>Dothideomycetes</taxon>
        <taxon>Pleosporomycetidae</taxon>
        <taxon>Pleosporales</taxon>
        <taxon>Pleosporineae</taxon>
        <taxon>Leptosphaeriaceae</taxon>
        <taxon>Plenodomus</taxon>
        <taxon>Plenodomus lingam/Leptosphaeria maculans species complex</taxon>
    </lineage>
</organism>
<name>E5A7G9_LEPMJ</name>
<protein>
    <submittedName>
        <fullName evidence="3">Uncharacterized protein</fullName>
    </submittedName>
</protein>
<proteinExistence type="predicted"/>
<feature type="transmembrane region" description="Helical" evidence="2">
    <location>
        <begin position="387"/>
        <end position="406"/>
    </location>
</feature>
<evidence type="ECO:0000256" key="1">
    <source>
        <dbReference type="SAM" id="MobiDB-lite"/>
    </source>
</evidence>
<dbReference type="eggNOG" id="ENOG502SQ3Y">
    <property type="taxonomic scope" value="Eukaryota"/>
</dbReference>
<dbReference type="GeneID" id="13289294"/>
<sequence length="574" mass="63561">MAKCPDLLAGVLCCHCATTFADIRESIRHESIAESTTRQNEAIQSRMQVQCHVKSPEAILVQSSWRAQPGVCTENPCKALEKTVAGDGFRQRAEYRQPGAAKLPSAGCSVAEPEAICRRPALPRCTRTQALLFHRSAHSPKATVRSIAVQKPETIVAIPTTSNRWTTAATNATATALKPSRTVPAHHQPRRHLLHLPKRSASRQAESSSQVLESLIDRVKADVTSSSRPTTLYSCRCLRQAPESRARHATPQRAAPTIDSMRSANPYININESRQEYHGNHEPARWYWRLVALAASWMIVAGFLLLPGLYAKDAQLKFSSAVLSVFVVALLTAGYSFTALLCFACRDASFQAYSVFLPTGASSALGLVSIVYNLFATRAYRWSNASIAGSVLGATATIVYGSLFLWRTHQILISRRPRPPRPTWSEPTFYPGYNPTLFPNPTLSPQHPPDTTAYAYTEDEGVTHQMKMLLTQRDSTPSLNAKSTYQIALPVDAEQERREMSQELVGTPDLVYTDVTSRGRADTRPDSLGEHQAWERWQERGRSAVRPSSVGARSNHSRNMSREERRTQIELGGL</sequence>
<reference evidence="4" key="1">
    <citation type="journal article" date="2011" name="Nat. Commun.">
        <title>Effector diversification within compartments of the Leptosphaeria maculans genome affected by Repeat-Induced Point mutations.</title>
        <authorList>
            <person name="Rouxel T."/>
            <person name="Grandaubert J."/>
            <person name="Hane J.K."/>
            <person name="Hoede C."/>
            <person name="van de Wouw A.P."/>
            <person name="Couloux A."/>
            <person name="Dominguez V."/>
            <person name="Anthouard V."/>
            <person name="Bally P."/>
            <person name="Bourras S."/>
            <person name="Cozijnsen A.J."/>
            <person name="Ciuffetti L.M."/>
            <person name="Degrave A."/>
            <person name="Dilmaghani A."/>
            <person name="Duret L."/>
            <person name="Fudal I."/>
            <person name="Goodwin S.B."/>
            <person name="Gout L."/>
            <person name="Glaser N."/>
            <person name="Linglin J."/>
            <person name="Kema G.H.J."/>
            <person name="Lapalu N."/>
            <person name="Lawrence C.B."/>
            <person name="May K."/>
            <person name="Meyer M."/>
            <person name="Ollivier B."/>
            <person name="Poulain J."/>
            <person name="Schoch C.L."/>
            <person name="Simon A."/>
            <person name="Spatafora J.W."/>
            <person name="Stachowiak A."/>
            <person name="Turgeon B.G."/>
            <person name="Tyler B.M."/>
            <person name="Vincent D."/>
            <person name="Weissenbach J."/>
            <person name="Amselem J."/>
            <person name="Quesneville H."/>
            <person name="Oliver R.P."/>
            <person name="Wincker P."/>
            <person name="Balesdent M.-H."/>
            <person name="Howlett B.J."/>
        </authorList>
    </citation>
    <scope>NUCLEOTIDE SEQUENCE [LARGE SCALE GENOMIC DNA]</scope>
    <source>
        <strain evidence="4">JN3 / isolate v23.1.3 / race Av1-4-5-6-7-8</strain>
    </source>
</reference>
<feature type="transmembrane region" description="Helical" evidence="2">
    <location>
        <begin position="286"/>
        <end position="306"/>
    </location>
</feature>
<evidence type="ECO:0000256" key="2">
    <source>
        <dbReference type="SAM" id="Phobius"/>
    </source>
</evidence>
<dbReference type="OrthoDB" id="3254104at2759"/>
<dbReference type="Proteomes" id="UP000002668">
    <property type="component" value="Genome"/>
</dbReference>
<feature type="compositionally biased region" description="Basic and acidic residues" evidence="1">
    <location>
        <begin position="517"/>
        <end position="542"/>
    </location>
</feature>
<accession>E5A7G9</accession>
<gene>
    <name evidence="3" type="ORF">LEMA_P088030.1</name>
</gene>
<dbReference type="InParanoid" id="E5A7G9"/>
<feature type="transmembrane region" description="Helical" evidence="2">
    <location>
        <begin position="355"/>
        <end position="375"/>
    </location>
</feature>
<dbReference type="VEuPathDB" id="FungiDB:LEMA_P088030.1"/>
<dbReference type="EMBL" id="FP929136">
    <property type="protein sequence ID" value="CBX99564.1"/>
    <property type="molecule type" value="Genomic_DNA"/>
</dbReference>
<evidence type="ECO:0000313" key="4">
    <source>
        <dbReference type="Proteomes" id="UP000002668"/>
    </source>
</evidence>
<feature type="region of interest" description="Disordered" evidence="1">
    <location>
        <begin position="517"/>
        <end position="574"/>
    </location>
</feature>
<keyword evidence="2" id="KW-0812">Transmembrane</keyword>
<evidence type="ECO:0000313" key="3">
    <source>
        <dbReference type="EMBL" id="CBX99564.1"/>
    </source>
</evidence>
<dbReference type="HOGENOM" id="CLU_474928_0_0_1"/>
<dbReference type="STRING" id="985895.E5A7G9"/>
<keyword evidence="2" id="KW-1133">Transmembrane helix</keyword>
<feature type="transmembrane region" description="Helical" evidence="2">
    <location>
        <begin position="318"/>
        <end position="343"/>
    </location>
</feature>
<keyword evidence="4" id="KW-1185">Reference proteome</keyword>
<dbReference type="AlphaFoldDB" id="E5A7G9"/>